<organism evidence="1 2">
    <name type="scientific">Aspergillus brasiliensis</name>
    <dbReference type="NCBI Taxonomy" id="319629"/>
    <lineage>
        <taxon>Eukaryota</taxon>
        <taxon>Fungi</taxon>
        <taxon>Dikarya</taxon>
        <taxon>Ascomycota</taxon>
        <taxon>Pezizomycotina</taxon>
        <taxon>Eurotiomycetes</taxon>
        <taxon>Eurotiomycetidae</taxon>
        <taxon>Eurotiales</taxon>
        <taxon>Aspergillaceae</taxon>
        <taxon>Aspergillus</taxon>
        <taxon>Aspergillus subgen. Circumdati</taxon>
    </lineage>
</organism>
<evidence type="ECO:0000313" key="1">
    <source>
        <dbReference type="EMBL" id="GKZ26842.1"/>
    </source>
</evidence>
<gene>
    <name evidence="1" type="ORF">AbraCBS73388_003230</name>
</gene>
<accession>A0A9W6DTT8</accession>
<comment type="caution">
    <text evidence="1">The sequence shown here is derived from an EMBL/GenBank/DDBJ whole genome shotgun (WGS) entry which is preliminary data.</text>
</comment>
<proteinExistence type="predicted"/>
<dbReference type="Proteomes" id="UP001143548">
    <property type="component" value="Unassembled WGS sequence"/>
</dbReference>
<dbReference type="AlphaFoldDB" id="A0A9W6DTT8"/>
<protein>
    <submittedName>
        <fullName evidence="1">Uncharacterized protein</fullName>
    </submittedName>
</protein>
<reference evidence="1" key="1">
    <citation type="submission" date="2022-07" db="EMBL/GenBank/DDBJ databases">
        <title>Taxonomy of Aspergillus series Nigri: significant species reduction supported by multi-species coalescent approaches.</title>
        <authorList>
            <person name="Bian C."/>
            <person name="Kusuya Y."/>
            <person name="Sklenar F."/>
            <person name="D'hooge E."/>
            <person name="Yaguchi T."/>
            <person name="Takahashi H."/>
            <person name="Hubka V."/>
        </authorList>
    </citation>
    <scope>NUCLEOTIDE SEQUENCE</scope>
    <source>
        <strain evidence="1">CBS 733.88</strain>
    </source>
</reference>
<dbReference type="EMBL" id="BROQ01000166">
    <property type="protein sequence ID" value="GKZ26842.1"/>
    <property type="molecule type" value="Genomic_DNA"/>
</dbReference>
<evidence type="ECO:0000313" key="2">
    <source>
        <dbReference type="Proteomes" id="UP001143548"/>
    </source>
</evidence>
<name>A0A9W6DTT8_9EURO</name>
<sequence length="349" mass="40042">MHLDHKIPWNTAAAHLRIIRNNPHFTPRRTDFFARNKPTEASDLNHFRRTLIKTIREFSRTEESKPTPPESLDNLLSDELLSYPERQFGLGPHRINSALHNPLSTEQRDIQYWIKTASTGDETYPFCYSSADGDLADAVKMLIIIAASGKKNDPTSKQMSREALSALLALSRHPQVPLHNLAGISWGHAFGVELVADKALTVYILVNLMDAVLAEKRLNGGDEGSVVALLLETRTFQYWARDALEDYDYPAQNVPHRRFWFHLGVTDEWAFQQRRVEGVDVSLDDGGVIDPLMGESEDIRLALKEYLKECFAILYIYDLLLREWYGEKEADEKWEYWIDCIFESMGCKI</sequence>